<dbReference type="InterPro" id="IPR039344">
    <property type="entry name" value="MBLAC1"/>
</dbReference>
<proteinExistence type="predicted"/>
<gene>
    <name evidence="2" type="ORF">UFOPK1857_00316</name>
</gene>
<dbReference type="AlphaFoldDB" id="A0A6J6HLB5"/>
<dbReference type="SMART" id="SM00849">
    <property type="entry name" value="Lactamase_B"/>
    <property type="match status" value="1"/>
</dbReference>
<dbReference type="InterPro" id="IPR036866">
    <property type="entry name" value="RibonucZ/Hydroxyglut_hydro"/>
</dbReference>
<name>A0A6J6HLB5_9ZZZZ</name>
<dbReference type="PANTHER" id="PTHR23200:SF49">
    <property type="entry name" value="METALLO-BETA-LACTAMASE DOMAIN-CONTAINING PROTEIN"/>
    <property type="match status" value="1"/>
</dbReference>
<accession>A0A6J6HLB5</accession>
<dbReference type="EMBL" id="CAEZUU010000043">
    <property type="protein sequence ID" value="CAB4609468.1"/>
    <property type="molecule type" value="Genomic_DNA"/>
</dbReference>
<dbReference type="InterPro" id="IPR001279">
    <property type="entry name" value="Metallo-B-lactamas"/>
</dbReference>
<dbReference type="SUPFAM" id="SSF56281">
    <property type="entry name" value="Metallo-hydrolase/oxidoreductase"/>
    <property type="match status" value="1"/>
</dbReference>
<protein>
    <submittedName>
        <fullName evidence="2">Unannotated protein</fullName>
    </submittedName>
</protein>
<feature type="domain" description="Metallo-beta-lactamase" evidence="1">
    <location>
        <begin position="21"/>
        <end position="182"/>
    </location>
</feature>
<dbReference type="PANTHER" id="PTHR23200">
    <property type="entry name" value="METALLO-BETA-LACTAMASE DOMAIN-CONTAINING PROTEIN 1"/>
    <property type="match status" value="1"/>
</dbReference>
<organism evidence="2">
    <name type="scientific">freshwater metagenome</name>
    <dbReference type="NCBI Taxonomy" id="449393"/>
    <lineage>
        <taxon>unclassified sequences</taxon>
        <taxon>metagenomes</taxon>
        <taxon>ecological metagenomes</taxon>
    </lineage>
</organism>
<evidence type="ECO:0000259" key="1">
    <source>
        <dbReference type="SMART" id="SM00849"/>
    </source>
</evidence>
<sequence length="193" mass="21063">MTATWHQIVEGYVLEGGAKVASSVVYVNDGDQHIVIDPGLVASQSQILEPLSRLGVRPEQVTDVIISHHHPDHTVNVGLFGKARVHSGTAIYFGDQWDDAQPERSISANVRIIATPGHQPEDISVLIEGEDSNGNFGLVIYTHEWWMESGPEVDPYAADPNQLVASRKKILDLKPLKIIPAHGPAFINKKASP</sequence>
<dbReference type="Pfam" id="PF00753">
    <property type="entry name" value="Lactamase_B"/>
    <property type="match status" value="1"/>
</dbReference>
<evidence type="ECO:0000313" key="2">
    <source>
        <dbReference type="EMBL" id="CAB4609468.1"/>
    </source>
</evidence>
<dbReference type="CDD" id="cd07711">
    <property type="entry name" value="MBLAC1-like_MBL-fold"/>
    <property type="match status" value="1"/>
</dbReference>
<dbReference type="Gene3D" id="3.60.15.10">
    <property type="entry name" value="Ribonuclease Z/Hydroxyacylglutathione hydrolase-like"/>
    <property type="match status" value="1"/>
</dbReference>
<reference evidence="2" key="1">
    <citation type="submission" date="2020-05" db="EMBL/GenBank/DDBJ databases">
        <authorList>
            <person name="Chiriac C."/>
            <person name="Salcher M."/>
            <person name="Ghai R."/>
            <person name="Kavagutti S V."/>
        </authorList>
    </citation>
    <scope>NUCLEOTIDE SEQUENCE</scope>
</reference>